<accession>A0ABQ0GP31</accession>
<dbReference type="RefSeq" id="XP_070921209.1">
    <property type="nucleotide sequence ID" value="XM_071065108.1"/>
</dbReference>
<evidence type="ECO:0000313" key="1">
    <source>
        <dbReference type="EMBL" id="GAB1319479.1"/>
    </source>
</evidence>
<evidence type="ECO:0000313" key="2">
    <source>
        <dbReference type="Proteomes" id="UP001628179"/>
    </source>
</evidence>
<sequence>MTITLASEDVQVGMLISQYDFHFSITIITALSEVMAQMPSHLTTLLYFVNRDFKISTFSSEIVASIDELAWAMVTNHADMSFHEAFLDLN</sequence>
<organism evidence="1 2">
    <name type="scientific">Madurella fahalii</name>
    <dbReference type="NCBI Taxonomy" id="1157608"/>
    <lineage>
        <taxon>Eukaryota</taxon>
        <taxon>Fungi</taxon>
        <taxon>Dikarya</taxon>
        <taxon>Ascomycota</taxon>
        <taxon>Pezizomycotina</taxon>
        <taxon>Sordariomycetes</taxon>
        <taxon>Sordariomycetidae</taxon>
        <taxon>Sordariales</taxon>
        <taxon>Sordariales incertae sedis</taxon>
        <taxon>Madurella</taxon>
    </lineage>
</organism>
<name>A0ABQ0GP31_9PEZI</name>
<dbReference type="EMBL" id="BAAFSV010000005">
    <property type="protein sequence ID" value="GAB1319479.1"/>
    <property type="molecule type" value="Genomic_DNA"/>
</dbReference>
<keyword evidence="2" id="KW-1185">Reference proteome</keyword>
<comment type="caution">
    <text evidence="1">The sequence shown here is derived from an EMBL/GenBank/DDBJ whole genome shotgun (WGS) entry which is preliminary data.</text>
</comment>
<protein>
    <submittedName>
        <fullName evidence="1">Uncharacterized protein</fullName>
    </submittedName>
</protein>
<proteinExistence type="predicted"/>
<reference evidence="1 2" key="1">
    <citation type="submission" date="2024-09" db="EMBL/GenBank/DDBJ databases">
        <title>Itraconazole resistance in Madurella fahalii resulting from another homologue of gene encoding cytochrome P450 14-alpha sterol demethylase (CYP51).</title>
        <authorList>
            <person name="Yoshioka I."/>
            <person name="Fahal A.H."/>
            <person name="Kaneko S."/>
            <person name="Yaguchi T."/>
        </authorList>
    </citation>
    <scope>NUCLEOTIDE SEQUENCE [LARGE SCALE GENOMIC DNA]</scope>
    <source>
        <strain evidence="1 2">IFM 68171</strain>
    </source>
</reference>
<dbReference type="GeneID" id="98180431"/>
<dbReference type="Proteomes" id="UP001628179">
    <property type="component" value="Unassembled WGS sequence"/>
</dbReference>
<gene>
    <name evidence="1" type="ORF">MFIFM68171_09689</name>
</gene>